<comment type="caution">
    <text evidence="4">The sequence shown here is derived from an EMBL/GenBank/DDBJ whole genome shotgun (WGS) entry which is preliminary data.</text>
</comment>
<sequence>MSTFTPSIKRLGTSEQDQLKLGMTLAKEGRFDEALSAFETATQVNPESVVAHLAVGNLLFRQQRYPEALTHFEAVMQLDPLLPMAPLRAGGAYTRQENYEKAIECFETALNLDPQSTMATVASVGLGQVYIKQQKYDTAIQQFRQALRLNPQMMMARLMLASALKKQGNLQAAISELKAAINISSEVPVSYLQLGSIYLEQKNYTKARNAFETADQLDPKIPAIKFAVKFGLAESLIEENELQEAIALLRQLPENKLYAPRKHKLFGDVYTRQGLVKEAAEEYRAATLLGSSDGLIPDEDIADLQALEEQDRWEELLESYRSSANAVLEQPKF</sequence>
<dbReference type="InterPro" id="IPR019734">
    <property type="entry name" value="TPR_rpt"/>
</dbReference>
<protein>
    <submittedName>
        <fullName evidence="4">Uncharacterized protein</fullName>
    </submittedName>
</protein>
<dbReference type="AlphaFoldDB" id="A0A1E5QNC4"/>
<name>A0A1E5QNC4_9CYAN</name>
<keyword evidence="2 3" id="KW-0802">TPR repeat</keyword>
<feature type="repeat" description="TPR" evidence="3">
    <location>
        <begin position="49"/>
        <end position="82"/>
    </location>
</feature>
<evidence type="ECO:0000256" key="3">
    <source>
        <dbReference type="PROSITE-ProRule" id="PRU00339"/>
    </source>
</evidence>
<organism evidence="4">
    <name type="scientific">Desertifilum tharense IPPAS B-1220</name>
    <dbReference type="NCBI Taxonomy" id="1781255"/>
    <lineage>
        <taxon>Bacteria</taxon>
        <taxon>Bacillati</taxon>
        <taxon>Cyanobacteriota</taxon>
        <taxon>Cyanophyceae</taxon>
        <taxon>Desertifilales</taxon>
        <taxon>Desertifilaceae</taxon>
        <taxon>Desertifilum</taxon>
    </lineage>
</organism>
<feature type="repeat" description="TPR" evidence="3">
    <location>
        <begin position="15"/>
        <end position="48"/>
    </location>
</feature>
<dbReference type="PANTHER" id="PTHR45586:SF1">
    <property type="entry name" value="LIPOPOLYSACCHARIDE ASSEMBLY PROTEIN B"/>
    <property type="match status" value="1"/>
</dbReference>
<dbReference type="InterPro" id="IPR011990">
    <property type="entry name" value="TPR-like_helical_dom_sf"/>
</dbReference>
<dbReference type="EMBL" id="MJGC01000041">
    <property type="protein sequence ID" value="OEJ76179.1"/>
    <property type="molecule type" value="Genomic_DNA"/>
</dbReference>
<evidence type="ECO:0000256" key="1">
    <source>
        <dbReference type="ARBA" id="ARBA00022737"/>
    </source>
</evidence>
<dbReference type="Pfam" id="PF13424">
    <property type="entry name" value="TPR_12"/>
    <property type="match status" value="1"/>
</dbReference>
<dbReference type="RefSeq" id="WP_069966338.1">
    <property type="nucleotide sequence ID" value="NZ_CM124774.1"/>
</dbReference>
<dbReference type="PANTHER" id="PTHR45586">
    <property type="entry name" value="TPR REPEAT-CONTAINING PROTEIN PA4667"/>
    <property type="match status" value="1"/>
</dbReference>
<dbReference type="PROSITE" id="PS50293">
    <property type="entry name" value="TPR_REGION"/>
    <property type="match status" value="2"/>
</dbReference>
<feature type="repeat" description="TPR" evidence="3">
    <location>
        <begin position="120"/>
        <end position="153"/>
    </location>
</feature>
<evidence type="ECO:0000313" key="4">
    <source>
        <dbReference type="EMBL" id="OEJ76179.1"/>
    </source>
</evidence>
<dbReference type="Pfam" id="PF13432">
    <property type="entry name" value="TPR_16"/>
    <property type="match status" value="1"/>
</dbReference>
<dbReference type="Gene3D" id="1.25.40.10">
    <property type="entry name" value="Tetratricopeptide repeat domain"/>
    <property type="match status" value="3"/>
</dbReference>
<dbReference type="Pfam" id="PF14559">
    <property type="entry name" value="TPR_19"/>
    <property type="match status" value="1"/>
</dbReference>
<feature type="repeat" description="TPR" evidence="3">
    <location>
        <begin position="83"/>
        <end position="116"/>
    </location>
</feature>
<accession>A0A1E5QNC4</accession>
<dbReference type="PROSITE" id="PS50005">
    <property type="entry name" value="TPR"/>
    <property type="match status" value="5"/>
</dbReference>
<feature type="repeat" description="TPR" evidence="3">
    <location>
        <begin position="188"/>
        <end position="221"/>
    </location>
</feature>
<dbReference type="SMART" id="SM00028">
    <property type="entry name" value="TPR"/>
    <property type="match status" value="7"/>
</dbReference>
<reference evidence="4" key="1">
    <citation type="submission" date="2016-09" db="EMBL/GenBank/DDBJ databases">
        <title>Draft genome of thermotolerant cyanobacterium Desertifilum sp. strain IPPAS B-1220.</title>
        <authorList>
            <person name="Sinetova M.A."/>
            <person name="Bolakhan K."/>
            <person name="Zayadan B.K."/>
            <person name="Mironov K.S."/>
            <person name="Ustinova V."/>
            <person name="Kupriyanova E.V."/>
            <person name="Sidorov R.A."/>
            <person name="Skrypnik A.N."/>
            <person name="Gogoleva N.E."/>
            <person name="Gogolev Y.V."/>
            <person name="Los D.A."/>
        </authorList>
    </citation>
    <scope>NUCLEOTIDE SEQUENCE [LARGE SCALE GENOMIC DNA]</scope>
    <source>
        <strain evidence="4">IPPAS B-1220</strain>
    </source>
</reference>
<proteinExistence type="predicted"/>
<evidence type="ECO:0000256" key="2">
    <source>
        <dbReference type="ARBA" id="ARBA00022803"/>
    </source>
</evidence>
<dbReference type="Pfam" id="PF13181">
    <property type="entry name" value="TPR_8"/>
    <property type="match status" value="1"/>
</dbReference>
<keyword evidence="1" id="KW-0677">Repeat</keyword>
<dbReference type="OrthoDB" id="443517at2"/>
<gene>
    <name evidence="4" type="ORF">BH720_06420</name>
</gene>
<dbReference type="InterPro" id="IPR051012">
    <property type="entry name" value="CellSynth/LPSAsmb/PSIAsmb"/>
</dbReference>
<dbReference type="SUPFAM" id="SSF48452">
    <property type="entry name" value="TPR-like"/>
    <property type="match status" value="2"/>
</dbReference>
<dbReference type="STRING" id="1781255.BH720_06420"/>